<evidence type="ECO:0000259" key="1">
    <source>
        <dbReference type="SMART" id="SM00471"/>
    </source>
</evidence>
<organism evidence="2 3">
    <name type="scientific">Plebeiibacterium sediminum</name>
    <dbReference type="NCBI Taxonomy" id="2992112"/>
    <lineage>
        <taxon>Bacteria</taxon>
        <taxon>Pseudomonadati</taxon>
        <taxon>Bacteroidota</taxon>
        <taxon>Bacteroidia</taxon>
        <taxon>Marinilabiliales</taxon>
        <taxon>Marinilabiliaceae</taxon>
        <taxon>Plebeiibacterium</taxon>
    </lineage>
</organism>
<comment type="caution">
    <text evidence="2">The sequence shown here is derived from an EMBL/GenBank/DDBJ whole genome shotgun (WGS) entry which is preliminary data.</text>
</comment>
<dbReference type="PANTHER" id="PTHR33594:SF1">
    <property type="entry name" value="HD_PDEASE DOMAIN-CONTAINING PROTEIN"/>
    <property type="match status" value="1"/>
</dbReference>
<dbReference type="PANTHER" id="PTHR33594">
    <property type="entry name" value="SUPERFAMILY HYDROLASE, PUTATIVE (AFU_ORTHOLOGUE AFUA_1G03035)-RELATED"/>
    <property type="match status" value="1"/>
</dbReference>
<sequence>MNQQYSDFLRQISDYVNHKMESVDAGHDVSHINRVLHNAKEINKKEKADEFFVEAGVLLHDITDEKLFDKDQAEKELMQFLQGIGMSPIDIDRIQTIISVVSFGKEFDKKSDLTPEQKVVCDADRLDAIGAIGIARTFHYGGNKNREIFNQSIPPKKYNSTEEYRNSESPTINHFYEKLLLLKDKMETETGKALANDRHQFMLNYLKQFYNEIGVDGF</sequence>
<dbReference type="AlphaFoldDB" id="A0AAE3M2M5"/>
<dbReference type="SMART" id="SM00471">
    <property type="entry name" value="HDc"/>
    <property type="match status" value="1"/>
</dbReference>
<dbReference type="RefSeq" id="WP_301189701.1">
    <property type="nucleotide sequence ID" value="NZ_JAPDPJ010000010.1"/>
</dbReference>
<dbReference type="InterPro" id="IPR006674">
    <property type="entry name" value="HD_domain"/>
</dbReference>
<reference evidence="2" key="1">
    <citation type="submission" date="2022-10" db="EMBL/GenBank/DDBJ databases">
        <authorList>
            <person name="Yu W.X."/>
        </authorList>
    </citation>
    <scope>NUCLEOTIDE SEQUENCE</scope>
    <source>
        <strain evidence="2">AAT</strain>
    </source>
</reference>
<dbReference type="EMBL" id="JAPDPJ010000010">
    <property type="protein sequence ID" value="MCW3786131.1"/>
    <property type="molecule type" value="Genomic_DNA"/>
</dbReference>
<dbReference type="Gene3D" id="1.20.58.1910">
    <property type="match status" value="1"/>
</dbReference>
<name>A0AAE3M2M5_9BACT</name>
<accession>A0AAE3M2M5</accession>
<evidence type="ECO:0000313" key="2">
    <source>
        <dbReference type="EMBL" id="MCW3786131.1"/>
    </source>
</evidence>
<dbReference type="InterPro" id="IPR003607">
    <property type="entry name" value="HD/PDEase_dom"/>
</dbReference>
<dbReference type="Proteomes" id="UP001209229">
    <property type="component" value="Unassembled WGS sequence"/>
</dbReference>
<dbReference type="Pfam" id="PF01966">
    <property type="entry name" value="HD"/>
    <property type="match status" value="1"/>
</dbReference>
<evidence type="ECO:0000313" key="3">
    <source>
        <dbReference type="Proteomes" id="UP001209229"/>
    </source>
</evidence>
<gene>
    <name evidence="2" type="ORF">OM075_06600</name>
</gene>
<protein>
    <submittedName>
        <fullName evidence="2">HD domain-containing protein</fullName>
    </submittedName>
</protein>
<dbReference type="CDD" id="cd00077">
    <property type="entry name" value="HDc"/>
    <property type="match status" value="1"/>
</dbReference>
<dbReference type="Gene3D" id="1.10.472.50">
    <property type="entry name" value="HD-domain/PDEase-like"/>
    <property type="match status" value="1"/>
</dbReference>
<keyword evidence="3" id="KW-1185">Reference proteome</keyword>
<proteinExistence type="predicted"/>
<dbReference type="SUPFAM" id="SSF109604">
    <property type="entry name" value="HD-domain/PDEase-like"/>
    <property type="match status" value="1"/>
</dbReference>
<feature type="domain" description="HD/PDEase" evidence="1">
    <location>
        <begin position="24"/>
        <end position="138"/>
    </location>
</feature>